<feature type="transmembrane region" description="Helical" evidence="2">
    <location>
        <begin position="56"/>
        <end position="73"/>
    </location>
</feature>
<dbReference type="OrthoDB" id="5244221at2"/>
<evidence type="ECO:0000256" key="2">
    <source>
        <dbReference type="SAM" id="Phobius"/>
    </source>
</evidence>
<feature type="transmembrane region" description="Helical" evidence="2">
    <location>
        <begin position="80"/>
        <end position="98"/>
    </location>
</feature>
<organism evidence="3 4">
    <name type="scientific">Austwickia chelonae NBRC 105200</name>
    <dbReference type="NCBI Taxonomy" id="1184607"/>
    <lineage>
        <taxon>Bacteria</taxon>
        <taxon>Bacillati</taxon>
        <taxon>Actinomycetota</taxon>
        <taxon>Actinomycetes</taxon>
        <taxon>Micrococcales</taxon>
        <taxon>Dermatophilaceae</taxon>
        <taxon>Austwickia</taxon>
    </lineage>
</organism>
<feature type="transmembrane region" description="Helical" evidence="2">
    <location>
        <begin position="104"/>
        <end position="125"/>
    </location>
</feature>
<dbReference type="InterPro" id="IPR016566">
    <property type="entry name" value="UCP010219"/>
</dbReference>
<comment type="caution">
    <text evidence="3">The sequence shown here is derived from an EMBL/GenBank/DDBJ whole genome shotgun (WGS) entry which is preliminary data.</text>
</comment>
<dbReference type="eggNOG" id="ENOG5031MNQ">
    <property type="taxonomic scope" value="Bacteria"/>
</dbReference>
<feature type="transmembrane region" description="Helical" evidence="2">
    <location>
        <begin position="165"/>
        <end position="189"/>
    </location>
</feature>
<reference evidence="3 4" key="1">
    <citation type="submission" date="2012-08" db="EMBL/GenBank/DDBJ databases">
        <title>Whole genome shotgun sequence of Austwickia chelonae NBRC 105200.</title>
        <authorList>
            <person name="Yoshida I."/>
            <person name="Hosoyama A."/>
            <person name="Tsuchikane K."/>
            <person name="Katsumata H."/>
            <person name="Ando Y."/>
            <person name="Ohji S."/>
            <person name="Hamada M."/>
            <person name="Tamura T."/>
            <person name="Yamazoe A."/>
            <person name="Yamazaki S."/>
            <person name="Fujita N."/>
        </authorList>
    </citation>
    <scope>NUCLEOTIDE SEQUENCE [LARGE SCALE GENOMIC DNA]</scope>
    <source>
        <strain evidence="3 4">NBRC 105200</strain>
    </source>
</reference>
<sequence length="245" mass="26422">MDGEGRHRREAPDTVEGILRDRLSQLLGGWRGAVEAGVPTVAFILVWAWAGDLVKALVASGIAVLGAVVLRVVQRQTVRYALSSVLATAIAAAFALRTGRAEDAFLPSILWNLAQGAGFLVSVLVRWPVMGFMVAAADPRLTEDPEDVDLGVFTRWRRHPGMVRVCSRITLLLAALMLGRAAIMLPLYAAGQVALLGTAKLVLGWPTYLLVVGVIAAMLLRGNTPLDEQENEPWSDPEGSRPRRA</sequence>
<evidence type="ECO:0000256" key="1">
    <source>
        <dbReference type="SAM" id="MobiDB-lite"/>
    </source>
</evidence>
<keyword evidence="2" id="KW-0812">Transmembrane</keyword>
<proteinExistence type="predicted"/>
<gene>
    <name evidence="3" type="ORF">AUCHE_05_05030</name>
</gene>
<keyword evidence="2" id="KW-0472">Membrane</keyword>
<evidence type="ECO:0000313" key="4">
    <source>
        <dbReference type="Proteomes" id="UP000008495"/>
    </source>
</evidence>
<dbReference type="Proteomes" id="UP000008495">
    <property type="component" value="Unassembled WGS sequence"/>
</dbReference>
<evidence type="ECO:0008006" key="5">
    <source>
        <dbReference type="Google" id="ProtNLM"/>
    </source>
</evidence>
<feature type="transmembrane region" description="Helical" evidence="2">
    <location>
        <begin position="201"/>
        <end position="220"/>
    </location>
</feature>
<keyword evidence="4" id="KW-1185">Reference proteome</keyword>
<dbReference type="AlphaFoldDB" id="K6VQF7"/>
<dbReference type="RefSeq" id="WP_006502342.1">
    <property type="nucleotide sequence ID" value="NZ_BAGZ01000005.1"/>
</dbReference>
<name>K6VQF7_9MICO</name>
<accession>K6VQF7</accession>
<keyword evidence="2" id="KW-1133">Transmembrane helix</keyword>
<evidence type="ECO:0000313" key="3">
    <source>
        <dbReference type="EMBL" id="GAB77590.1"/>
    </source>
</evidence>
<dbReference type="STRING" id="100225.SAMN05421595_1428"/>
<protein>
    <recommendedName>
        <fullName evidence="5">DUF3159 domain-containing protein</fullName>
    </recommendedName>
</protein>
<dbReference type="EMBL" id="BAGZ01000005">
    <property type="protein sequence ID" value="GAB77590.1"/>
    <property type="molecule type" value="Genomic_DNA"/>
</dbReference>
<dbReference type="Pfam" id="PF11361">
    <property type="entry name" value="DUF3159"/>
    <property type="match status" value="1"/>
</dbReference>
<feature type="region of interest" description="Disordered" evidence="1">
    <location>
        <begin position="226"/>
        <end position="245"/>
    </location>
</feature>
<feature type="transmembrane region" description="Helical" evidence="2">
    <location>
        <begin position="32"/>
        <end position="50"/>
    </location>
</feature>